<evidence type="ECO:0000313" key="2">
    <source>
        <dbReference type="Proteomes" id="UP000258613"/>
    </source>
</evidence>
<dbReference type="EMBL" id="CP027033">
    <property type="protein sequence ID" value="AXR80803.1"/>
    <property type="molecule type" value="Genomic_DNA"/>
</dbReference>
<keyword evidence="2" id="KW-1185">Reference proteome</keyword>
<reference evidence="2" key="1">
    <citation type="submission" date="2018-02" db="EMBL/GenBank/DDBJ databases">
        <title>Phenotypic and genomic properties of facultatively anaerobic sulfur-reducing natronoarchaea from hypersaline soda lakes.</title>
        <authorList>
            <person name="Sorokin D.Y."/>
            <person name="Kublanov I.V."/>
            <person name="Roman P."/>
            <person name="Sinninghe Damste J.S."/>
            <person name="Golyshin P.N."/>
            <person name="Rojo D."/>
            <person name="Ciordia S."/>
            <person name="Mena M.D.C."/>
            <person name="Ferrer M."/>
            <person name="Messina E."/>
            <person name="Smedile F."/>
            <person name="La Spada G."/>
            <person name="La Cono V."/>
            <person name="Yakimov M.M."/>
        </authorList>
    </citation>
    <scope>NUCLEOTIDE SEQUENCE [LARGE SCALE GENOMIC DNA]</scope>
    <source>
        <strain evidence="2">AArc-Mg</strain>
    </source>
</reference>
<dbReference type="InterPro" id="IPR036390">
    <property type="entry name" value="WH_DNA-bd_sf"/>
</dbReference>
<dbReference type="KEGG" id="nag:AArcMg_0781"/>
<dbReference type="GeneID" id="37641272"/>
<evidence type="ECO:0008006" key="3">
    <source>
        <dbReference type="Google" id="ProtNLM"/>
    </source>
</evidence>
<proteinExistence type="predicted"/>
<gene>
    <name evidence="1" type="ORF">AArcMg_0781</name>
</gene>
<protein>
    <recommendedName>
        <fullName evidence="3">ArsR family transcriptional regulator</fullName>
    </recommendedName>
</protein>
<dbReference type="RefSeq" id="WP_228443484.1">
    <property type="nucleotide sequence ID" value="NZ_CP027033.1"/>
</dbReference>
<sequence>MPEQQPSDLEDHPPSTKLVYKVLEYADEPLTQAEIKTEAQLTQRTVYNALGDLQEIDLVESRPYTDDLRKRLYSLK</sequence>
<organism evidence="1 2">
    <name type="scientific">Natrarchaeobaculum sulfurireducens</name>
    <dbReference type="NCBI Taxonomy" id="2044521"/>
    <lineage>
        <taxon>Archaea</taxon>
        <taxon>Methanobacteriati</taxon>
        <taxon>Methanobacteriota</taxon>
        <taxon>Stenosarchaea group</taxon>
        <taxon>Halobacteria</taxon>
        <taxon>Halobacteriales</taxon>
        <taxon>Natrialbaceae</taxon>
        <taxon>Natrarchaeobaculum</taxon>
    </lineage>
</organism>
<evidence type="ECO:0000313" key="1">
    <source>
        <dbReference type="EMBL" id="AXR80803.1"/>
    </source>
</evidence>
<dbReference type="Proteomes" id="UP000258613">
    <property type="component" value="Chromosome"/>
</dbReference>
<accession>A0A346PMQ8</accession>
<dbReference type="Gene3D" id="1.10.10.10">
    <property type="entry name" value="Winged helix-like DNA-binding domain superfamily/Winged helix DNA-binding domain"/>
    <property type="match status" value="1"/>
</dbReference>
<dbReference type="AlphaFoldDB" id="A0A346PMQ8"/>
<dbReference type="InterPro" id="IPR036388">
    <property type="entry name" value="WH-like_DNA-bd_sf"/>
</dbReference>
<dbReference type="SUPFAM" id="SSF46785">
    <property type="entry name" value="Winged helix' DNA-binding domain"/>
    <property type="match status" value="1"/>
</dbReference>
<name>A0A346PMQ8_9EURY</name>